<evidence type="ECO:0000256" key="1">
    <source>
        <dbReference type="SAM" id="SignalP"/>
    </source>
</evidence>
<gene>
    <name evidence="2" type="ORF">AGI3411_02064</name>
</gene>
<evidence type="ECO:0008006" key="4">
    <source>
        <dbReference type="Google" id="ProtNLM"/>
    </source>
</evidence>
<dbReference type="Proteomes" id="UP000289184">
    <property type="component" value="Unassembled WGS sequence"/>
</dbReference>
<protein>
    <recommendedName>
        <fullName evidence="4">Secretory immunoglobulin A-binding protein EsiB</fullName>
    </recommendedName>
</protein>
<sequence>MKTRKIRRATARWPGLALIALALHASGSAEADSSLGPALSPAQQYALALEAQTLGDYAGMAQWLRAAARGGHAPAQRMLGMALIGGPALYGPAVPADLCEGRRWLLRAARQVPAGTADMAYALFGRPRGDALTAPCEAS</sequence>
<evidence type="ECO:0000313" key="2">
    <source>
        <dbReference type="EMBL" id="SSW65586.1"/>
    </source>
</evidence>
<evidence type="ECO:0000313" key="3">
    <source>
        <dbReference type="Proteomes" id="UP000289184"/>
    </source>
</evidence>
<dbReference type="EMBL" id="UFQB01000007">
    <property type="protein sequence ID" value="SSW65586.1"/>
    <property type="molecule type" value="Genomic_DNA"/>
</dbReference>
<organism evidence="2 3">
    <name type="scientific">Achromobacter agilis</name>
    <dbReference type="NCBI Taxonomy" id="1353888"/>
    <lineage>
        <taxon>Bacteria</taxon>
        <taxon>Pseudomonadati</taxon>
        <taxon>Pseudomonadota</taxon>
        <taxon>Betaproteobacteria</taxon>
        <taxon>Burkholderiales</taxon>
        <taxon>Alcaligenaceae</taxon>
        <taxon>Achromobacter</taxon>
    </lineage>
</organism>
<dbReference type="InterPro" id="IPR011990">
    <property type="entry name" value="TPR-like_helical_dom_sf"/>
</dbReference>
<proteinExistence type="predicted"/>
<dbReference type="SUPFAM" id="SSF81901">
    <property type="entry name" value="HCP-like"/>
    <property type="match status" value="1"/>
</dbReference>
<keyword evidence="3" id="KW-1185">Reference proteome</keyword>
<name>A0A446CCI8_9BURK</name>
<reference evidence="2 3" key="1">
    <citation type="submission" date="2018-07" db="EMBL/GenBank/DDBJ databases">
        <authorList>
            <person name="Peeters C."/>
        </authorList>
    </citation>
    <scope>NUCLEOTIDE SEQUENCE [LARGE SCALE GENOMIC DNA]</scope>
    <source>
        <strain evidence="2 3">LMG 3411</strain>
    </source>
</reference>
<dbReference type="RefSeq" id="WP_129527291.1">
    <property type="nucleotide sequence ID" value="NZ_UFQB01000007.1"/>
</dbReference>
<dbReference type="AlphaFoldDB" id="A0A446CCI8"/>
<dbReference type="Gene3D" id="1.25.40.10">
    <property type="entry name" value="Tetratricopeptide repeat domain"/>
    <property type="match status" value="1"/>
</dbReference>
<keyword evidence="1" id="KW-0732">Signal</keyword>
<feature type="signal peptide" evidence="1">
    <location>
        <begin position="1"/>
        <end position="31"/>
    </location>
</feature>
<dbReference type="OrthoDB" id="8663889at2"/>
<feature type="chain" id="PRO_5019051432" description="Secretory immunoglobulin A-binding protein EsiB" evidence="1">
    <location>
        <begin position="32"/>
        <end position="139"/>
    </location>
</feature>
<accession>A0A446CCI8</accession>